<comment type="caution">
    <text evidence="1">The sequence shown here is derived from an EMBL/GenBank/DDBJ whole genome shotgun (WGS) entry which is preliminary data.</text>
</comment>
<evidence type="ECO:0000313" key="2">
    <source>
        <dbReference type="Proteomes" id="UP001162060"/>
    </source>
</evidence>
<protein>
    <submittedName>
        <fullName evidence="1">Uncharacterized protein</fullName>
    </submittedName>
</protein>
<evidence type="ECO:0000313" key="1">
    <source>
        <dbReference type="EMBL" id="CAK7930433.1"/>
    </source>
</evidence>
<accession>A0AAV1UAV0</accession>
<dbReference type="AlphaFoldDB" id="A0AAV1UAV0"/>
<organism evidence="1 2">
    <name type="scientific">Peronospora matthiolae</name>
    <dbReference type="NCBI Taxonomy" id="2874970"/>
    <lineage>
        <taxon>Eukaryota</taxon>
        <taxon>Sar</taxon>
        <taxon>Stramenopiles</taxon>
        <taxon>Oomycota</taxon>
        <taxon>Peronosporomycetes</taxon>
        <taxon>Peronosporales</taxon>
        <taxon>Peronosporaceae</taxon>
        <taxon>Peronospora</taxon>
    </lineage>
</organism>
<proteinExistence type="predicted"/>
<dbReference type="Proteomes" id="UP001162060">
    <property type="component" value="Unassembled WGS sequence"/>
</dbReference>
<sequence length="55" mass="6240">MTVNSEAPIEDVQQFLERKIGVDIPYTTAHKEKGAVCAEIVNPQREQYNMVEGYV</sequence>
<gene>
    <name evidence="1" type="ORF">PM001_LOCUS15583</name>
</gene>
<reference evidence="1" key="1">
    <citation type="submission" date="2024-01" db="EMBL/GenBank/DDBJ databases">
        <authorList>
            <person name="Webb A."/>
        </authorList>
    </citation>
    <scope>NUCLEOTIDE SEQUENCE</scope>
    <source>
        <strain evidence="1">Pm1</strain>
    </source>
</reference>
<dbReference type="EMBL" id="CAKLBY020000167">
    <property type="protein sequence ID" value="CAK7930433.1"/>
    <property type="molecule type" value="Genomic_DNA"/>
</dbReference>
<name>A0AAV1UAV0_9STRA</name>